<dbReference type="GO" id="GO:0008270">
    <property type="term" value="F:zinc ion binding"/>
    <property type="evidence" value="ECO:0007669"/>
    <property type="project" value="UniProtKB-KW"/>
</dbReference>
<dbReference type="Proteomes" id="UP001234989">
    <property type="component" value="Chromosome 10"/>
</dbReference>
<gene>
    <name evidence="7" type="ORF">MTR67_044227</name>
</gene>
<dbReference type="SMART" id="SM00575">
    <property type="entry name" value="ZnF_PMZ"/>
    <property type="match status" value="1"/>
</dbReference>
<organism evidence="7 8">
    <name type="scientific">Solanum verrucosum</name>
    <dbReference type="NCBI Taxonomy" id="315347"/>
    <lineage>
        <taxon>Eukaryota</taxon>
        <taxon>Viridiplantae</taxon>
        <taxon>Streptophyta</taxon>
        <taxon>Embryophyta</taxon>
        <taxon>Tracheophyta</taxon>
        <taxon>Spermatophyta</taxon>
        <taxon>Magnoliopsida</taxon>
        <taxon>eudicotyledons</taxon>
        <taxon>Gunneridae</taxon>
        <taxon>Pentapetalae</taxon>
        <taxon>asterids</taxon>
        <taxon>lamiids</taxon>
        <taxon>Solanales</taxon>
        <taxon>Solanaceae</taxon>
        <taxon>Solanoideae</taxon>
        <taxon>Solaneae</taxon>
        <taxon>Solanum</taxon>
    </lineage>
</organism>
<keyword evidence="2 4" id="KW-0863">Zinc-finger</keyword>
<dbReference type="PROSITE" id="PS50966">
    <property type="entry name" value="ZF_SWIM"/>
    <property type="match status" value="1"/>
</dbReference>
<evidence type="ECO:0000313" key="7">
    <source>
        <dbReference type="EMBL" id="WMV50842.1"/>
    </source>
</evidence>
<protein>
    <recommendedName>
        <fullName evidence="6">SWIM-type domain-containing protein</fullName>
    </recommendedName>
</protein>
<evidence type="ECO:0000256" key="5">
    <source>
        <dbReference type="SAM" id="MobiDB-lite"/>
    </source>
</evidence>
<dbReference type="PANTHER" id="PTHR31973">
    <property type="entry name" value="POLYPROTEIN, PUTATIVE-RELATED"/>
    <property type="match status" value="1"/>
</dbReference>
<dbReference type="InterPro" id="IPR006564">
    <property type="entry name" value="Znf_PMZ"/>
</dbReference>
<evidence type="ECO:0000256" key="4">
    <source>
        <dbReference type="PROSITE-ProRule" id="PRU00325"/>
    </source>
</evidence>
<evidence type="ECO:0000256" key="2">
    <source>
        <dbReference type="ARBA" id="ARBA00022771"/>
    </source>
</evidence>
<keyword evidence="8" id="KW-1185">Reference proteome</keyword>
<dbReference type="PANTHER" id="PTHR31973:SF189">
    <property type="entry name" value="TRANSPOSASE, MUDR, PLANT, MULE TRANSPOSASE DOMAIN PROTEIN-RELATED"/>
    <property type="match status" value="1"/>
</dbReference>
<dbReference type="InterPro" id="IPR007527">
    <property type="entry name" value="Znf_SWIM"/>
</dbReference>
<accession>A0AAF0UQW9</accession>
<dbReference type="Pfam" id="PF04434">
    <property type="entry name" value="SWIM"/>
    <property type="match status" value="1"/>
</dbReference>
<evidence type="ECO:0000256" key="3">
    <source>
        <dbReference type="ARBA" id="ARBA00022833"/>
    </source>
</evidence>
<evidence type="ECO:0000313" key="8">
    <source>
        <dbReference type="Proteomes" id="UP001234989"/>
    </source>
</evidence>
<keyword evidence="3" id="KW-0862">Zinc</keyword>
<evidence type="ECO:0000259" key="6">
    <source>
        <dbReference type="PROSITE" id="PS50966"/>
    </source>
</evidence>
<feature type="region of interest" description="Disordered" evidence="5">
    <location>
        <begin position="200"/>
        <end position="219"/>
    </location>
</feature>
<feature type="domain" description="SWIM-type" evidence="6">
    <location>
        <begin position="108"/>
        <end position="149"/>
    </location>
</feature>
<proteinExistence type="predicted"/>
<dbReference type="AlphaFoldDB" id="A0AAF0UQW9"/>
<feature type="compositionally biased region" description="Basic and acidic residues" evidence="5">
    <location>
        <begin position="209"/>
        <end position="219"/>
    </location>
</feature>
<reference evidence="7" key="1">
    <citation type="submission" date="2023-08" db="EMBL/GenBank/DDBJ databases">
        <title>A de novo genome assembly of Solanum verrucosum Schlechtendal, a Mexican diploid species geographically isolated from the other diploid A-genome species in potato relatives.</title>
        <authorList>
            <person name="Hosaka K."/>
        </authorList>
    </citation>
    <scope>NUCLEOTIDE SEQUENCE</scope>
    <source>
        <tissue evidence="7">Young leaves</tissue>
    </source>
</reference>
<keyword evidence="1" id="KW-0479">Metal-binding</keyword>
<name>A0AAF0UQW9_SOLVR</name>
<dbReference type="EMBL" id="CP133621">
    <property type="protein sequence ID" value="WMV50842.1"/>
    <property type="molecule type" value="Genomic_DNA"/>
</dbReference>
<evidence type="ECO:0000256" key="1">
    <source>
        <dbReference type="ARBA" id="ARBA00022723"/>
    </source>
</evidence>
<sequence length="219" mass="25829">MALPAGEDLLEYPPKSWCRAYFDTVCKHPAVENNINESFNSWILEARFKPIIGMLEAIRIKVMNRLGQQEDYVMKWTSEFTPKSLKLYNEYMKIDQICRVDCNADNGYEVTEGDDRHIVNLRVKRCTCRAWDLEGIPCPHTIKALLHERINPLTETNWYHSKEAFLLTYKHKLQPMRGNFFWKIDPLQAMEPPEFVKLAGRPRNKRVRQKDEALKRQGE</sequence>